<keyword evidence="2" id="KW-1133">Transmembrane helix</keyword>
<dbReference type="RefSeq" id="WP_121485949.1">
    <property type="nucleotide sequence ID" value="NZ_QQXL01000008.1"/>
</dbReference>
<feature type="region of interest" description="Disordered" evidence="1">
    <location>
        <begin position="47"/>
        <end position="78"/>
    </location>
</feature>
<comment type="caution">
    <text evidence="3">The sequence shown here is derived from an EMBL/GenBank/DDBJ whole genome shotgun (WGS) entry which is preliminary data.</text>
</comment>
<protein>
    <recommendedName>
        <fullName evidence="5">DUF4232 domain-containing protein</fullName>
    </recommendedName>
</protein>
<evidence type="ECO:0000256" key="2">
    <source>
        <dbReference type="SAM" id="Phobius"/>
    </source>
</evidence>
<feature type="compositionally biased region" description="Low complexity" evidence="1">
    <location>
        <begin position="52"/>
        <end position="74"/>
    </location>
</feature>
<accession>A0A496PGL3</accession>
<dbReference type="EMBL" id="QQXL01000008">
    <property type="protein sequence ID" value="RKW69619.1"/>
    <property type="molecule type" value="Genomic_DNA"/>
</dbReference>
<evidence type="ECO:0008006" key="5">
    <source>
        <dbReference type="Google" id="ProtNLM"/>
    </source>
</evidence>
<keyword evidence="4" id="KW-1185">Reference proteome</keyword>
<name>A0A496PGL3_9MICC</name>
<proteinExistence type="predicted"/>
<evidence type="ECO:0000256" key="1">
    <source>
        <dbReference type="SAM" id="MobiDB-lite"/>
    </source>
</evidence>
<organism evidence="3 4">
    <name type="scientific">Galactobacter caseinivorans</name>
    <dbReference type="NCBI Taxonomy" id="2676123"/>
    <lineage>
        <taxon>Bacteria</taxon>
        <taxon>Bacillati</taxon>
        <taxon>Actinomycetota</taxon>
        <taxon>Actinomycetes</taxon>
        <taxon>Micrococcales</taxon>
        <taxon>Micrococcaceae</taxon>
        <taxon>Galactobacter</taxon>
    </lineage>
</organism>
<evidence type="ECO:0000313" key="3">
    <source>
        <dbReference type="EMBL" id="RKW69619.1"/>
    </source>
</evidence>
<keyword evidence="2" id="KW-0472">Membrane</keyword>
<feature type="transmembrane region" description="Helical" evidence="2">
    <location>
        <begin position="20"/>
        <end position="44"/>
    </location>
</feature>
<gene>
    <name evidence="3" type="ORF">DWQ67_12590</name>
</gene>
<dbReference type="Proteomes" id="UP000273119">
    <property type="component" value="Unassembled WGS sequence"/>
</dbReference>
<evidence type="ECO:0000313" key="4">
    <source>
        <dbReference type="Proteomes" id="UP000273119"/>
    </source>
</evidence>
<sequence>MSTGQGSPRPSAAVYRRRRLVVGVGALLVLALLIWGVSSIIGAITKGPGKEQPPAAATQSSPATSAAASSASPAGVNPDGSCPAGAVKVTASTDKPSYASGAKPVLIMTLRNTLSEPCTTNVGTKEQEFLVTSGKDRIFSTKDCQKDAVDTEFTLEPGKDEQAKFTWNRARSLAKCAAIDSTPRGGTYTLQVNLGKTESEPVQFVLK</sequence>
<dbReference type="AlphaFoldDB" id="A0A496PGL3"/>
<reference evidence="3 4" key="1">
    <citation type="submission" date="2018-07" db="EMBL/GenBank/DDBJ databases">
        <title>Arthrobacter sp. nov., isolated from raw cow's milk with high bacterial count.</title>
        <authorList>
            <person name="Hahne J."/>
            <person name="Isele D."/>
            <person name="Lipski A."/>
        </authorList>
    </citation>
    <scope>NUCLEOTIDE SEQUENCE [LARGE SCALE GENOMIC DNA]</scope>
    <source>
        <strain evidence="3 4">JZ R-183</strain>
    </source>
</reference>
<keyword evidence="2" id="KW-0812">Transmembrane</keyword>